<keyword evidence="2 5" id="KW-0812">Transmembrane</keyword>
<keyword evidence="3 5" id="KW-1133">Transmembrane helix</keyword>
<feature type="transmembrane region" description="Helical" evidence="5">
    <location>
        <begin position="351"/>
        <end position="369"/>
    </location>
</feature>
<proteinExistence type="predicted"/>
<organism evidence="7 10">
    <name type="scientific">Pseudomonas delhiensis</name>
    <dbReference type="NCBI Taxonomy" id="366289"/>
    <lineage>
        <taxon>Bacteria</taxon>
        <taxon>Pseudomonadati</taxon>
        <taxon>Pseudomonadota</taxon>
        <taxon>Gammaproteobacteria</taxon>
        <taxon>Pseudomonadales</taxon>
        <taxon>Pseudomonadaceae</taxon>
        <taxon>Pseudomonas</taxon>
    </lineage>
</organism>
<dbReference type="Pfam" id="PF04932">
    <property type="entry name" value="Wzy_C"/>
    <property type="match status" value="1"/>
</dbReference>
<feature type="transmembrane region" description="Helical" evidence="5">
    <location>
        <begin position="112"/>
        <end position="130"/>
    </location>
</feature>
<feature type="transmembrane region" description="Helical" evidence="5">
    <location>
        <begin position="83"/>
        <end position="100"/>
    </location>
</feature>
<evidence type="ECO:0000256" key="1">
    <source>
        <dbReference type="ARBA" id="ARBA00004141"/>
    </source>
</evidence>
<evidence type="ECO:0000256" key="5">
    <source>
        <dbReference type="SAM" id="Phobius"/>
    </source>
</evidence>
<dbReference type="Proteomes" id="UP000198309">
    <property type="component" value="Unassembled WGS sequence"/>
</dbReference>
<evidence type="ECO:0000313" key="8">
    <source>
        <dbReference type="EMBL" id="SNS95590.1"/>
    </source>
</evidence>
<dbReference type="Proteomes" id="UP000199693">
    <property type="component" value="Unassembled WGS sequence"/>
</dbReference>
<feature type="transmembrane region" description="Helical" evidence="5">
    <location>
        <begin position="51"/>
        <end position="71"/>
    </location>
</feature>
<feature type="domain" description="O-antigen ligase-related" evidence="6">
    <location>
        <begin position="207"/>
        <end position="308"/>
    </location>
</feature>
<evidence type="ECO:0000256" key="2">
    <source>
        <dbReference type="ARBA" id="ARBA00022692"/>
    </source>
</evidence>
<dbReference type="EMBL" id="FNEC01000007">
    <property type="protein sequence ID" value="SDI66092.1"/>
    <property type="molecule type" value="Genomic_DNA"/>
</dbReference>
<dbReference type="EMBL" id="FZPC01000010">
    <property type="protein sequence ID" value="SNS95590.1"/>
    <property type="molecule type" value="Genomic_DNA"/>
</dbReference>
<reference evidence="8 9" key="2">
    <citation type="submission" date="2017-06" db="EMBL/GenBank/DDBJ databases">
        <authorList>
            <person name="Varghese N."/>
            <person name="Submissions S."/>
        </authorList>
    </citation>
    <scope>NUCLEOTIDE SEQUENCE [LARGE SCALE GENOMIC DNA]</scope>
    <source>
        <strain evidence="8 9">RLD-1</strain>
    </source>
</reference>
<accession>A0A239IPK3</accession>
<feature type="transmembrane region" description="Helical" evidence="5">
    <location>
        <begin position="390"/>
        <end position="417"/>
    </location>
</feature>
<feature type="transmembrane region" description="Helical" evidence="5">
    <location>
        <begin position="285"/>
        <end position="308"/>
    </location>
</feature>
<feature type="transmembrane region" description="Helical" evidence="5">
    <location>
        <begin position="142"/>
        <end position="160"/>
    </location>
</feature>
<evidence type="ECO:0000313" key="9">
    <source>
        <dbReference type="Proteomes" id="UP000198309"/>
    </source>
</evidence>
<dbReference type="AlphaFoldDB" id="A0A239IPK3"/>
<evidence type="ECO:0000256" key="3">
    <source>
        <dbReference type="ARBA" id="ARBA00022989"/>
    </source>
</evidence>
<sequence length="426" mass="47349">MQFLQSAEKLYPQHAYNKKPKTKVYPEDILSALILLLSPIANLSLQATSLGIFGASASAPFVGLLFLFISYRSLSKGIIRRETAIIITYVIVISTLYLLFTPQQTKDETTLLKAIKILIFYTLSTSLVLTKNRNYSILKLGAWGGLLLCVASTLPTLSDISFLNYEGSSEGRPRGLTMEASHFAFISGSLALIIFSLDPRTINKVIASLIGALLLIYSQSKAGIVLYVAGFYILLTIQAKSKKYIVITSALILITSYIAISYILPYILGRISIDMDNYTSTATRTIGFMSGIYIALHNPFGVGFGAYLNEYLSSIPYVIRLARPYLPYLDYSEVIGYTTQQTTKSISTKSFLSDSIIYFGIPFVFFLLLKTRKIISNILRNRKSHLIPGFFFIISSLSFWSTGIGFYPAFILISITINLSQDNNKS</sequence>
<dbReference type="GO" id="GO:0016020">
    <property type="term" value="C:membrane"/>
    <property type="evidence" value="ECO:0007669"/>
    <property type="project" value="UniProtKB-SubCell"/>
</dbReference>
<gene>
    <name evidence="7" type="ORF">SAMN05216189_1007143</name>
    <name evidence="8" type="ORF">SAMN06295949_110143</name>
</gene>
<keyword evidence="4 5" id="KW-0472">Membrane</keyword>
<protein>
    <recommendedName>
        <fullName evidence="6">O-antigen ligase-related domain-containing protein</fullName>
    </recommendedName>
</protein>
<dbReference type="RefSeq" id="WP_139210180.1">
    <property type="nucleotide sequence ID" value="NZ_FNEC01000007.1"/>
</dbReference>
<evidence type="ECO:0000256" key="4">
    <source>
        <dbReference type="ARBA" id="ARBA00023136"/>
    </source>
</evidence>
<reference evidence="7 10" key="1">
    <citation type="submission" date="2016-10" db="EMBL/GenBank/DDBJ databases">
        <authorList>
            <person name="de Groot N.N."/>
        </authorList>
    </citation>
    <scope>NUCLEOTIDE SEQUENCE [LARGE SCALE GENOMIC DNA]</scope>
    <source>
        <strain evidence="7 10">CCM 7361</strain>
    </source>
</reference>
<dbReference type="InterPro" id="IPR007016">
    <property type="entry name" value="O-antigen_ligase-rel_domated"/>
</dbReference>
<evidence type="ECO:0000313" key="7">
    <source>
        <dbReference type="EMBL" id="SDI66092.1"/>
    </source>
</evidence>
<evidence type="ECO:0000259" key="6">
    <source>
        <dbReference type="Pfam" id="PF04932"/>
    </source>
</evidence>
<keyword evidence="9" id="KW-1185">Reference proteome</keyword>
<comment type="subcellular location">
    <subcellularLocation>
        <location evidence="1">Membrane</location>
        <topology evidence="1">Multi-pass membrane protein</topology>
    </subcellularLocation>
</comment>
<feature type="transmembrane region" description="Helical" evidence="5">
    <location>
        <begin position="180"/>
        <end position="197"/>
    </location>
</feature>
<feature type="transmembrane region" description="Helical" evidence="5">
    <location>
        <begin position="209"/>
        <end position="232"/>
    </location>
</feature>
<feature type="transmembrane region" description="Helical" evidence="5">
    <location>
        <begin position="244"/>
        <end position="264"/>
    </location>
</feature>
<evidence type="ECO:0000313" key="10">
    <source>
        <dbReference type="Proteomes" id="UP000199693"/>
    </source>
</evidence>
<name>A0A239IPK3_9PSED</name>